<dbReference type="EMBL" id="VVYV01000001">
    <property type="protein sequence ID" value="KAA5423601.1"/>
    <property type="molecule type" value="Genomic_DNA"/>
</dbReference>
<dbReference type="PATRIC" id="fig|246787.4.peg.1943"/>
<evidence type="ECO:0000313" key="5">
    <source>
        <dbReference type="Proteomes" id="UP000061809"/>
    </source>
</evidence>
<evidence type="ECO:0000313" key="7">
    <source>
        <dbReference type="Proteomes" id="UP000482653"/>
    </source>
</evidence>
<dbReference type="EMBL" id="CP012801">
    <property type="protein sequence ID" value="ALJ59135.1"/>
    <property type="molecule type" value="Genomic_DNA"/>
</dbReference>
<name>A0A0P0GPE8_9BACE</name>
<dbReference type="eggNOG" id="ENOG5030WY1">
    <property type="taxonomic scope" value="Bacteria"/>
</dbReference>
<sequence>MKTIFFFICISLCTTYIYAQTNYYAVTKTFNENGYTYQCDVAASKTVTLYNKSNKLLFTTQSYKNTGETFSQTDEGIVLLQYDAWTRAERLSIVNAAFSASEKQRVKGHELIITMCINSDTGKVDEVEFSFMNFGTYATIPISVYRKIETDLKEKVWYIPTEEGKKLNYIYYWWAQEPQ</sequence>
<dbReference type="EMBL" id="VVYX01000041">
    <property type="protein sequence ID" value="KAA5414193.1"/>
    <property type="molecule type" value="Genomic_DNA"/>
</dbReference>
<reference evidence="6 7" key="2">
    <citation type="journal article" date="2019" name="Nat. Med.">
        <title>A library of human gut bacterial isolates paired with longitudinal multiomics data enables mechanistic microbiome research.</title>
        <authorList>
            <person name="Poyet M."/>
            <person name="Groussin M."/>
            <person name="Gibbons S.M."/>
            <person name="Avila-Pacheco J."/>
            <person name="Jiang X."/>
            <person name="Kearney S.M."/>
            <person name="Perrotta A.R."/>
            <person name="Berdy B."/>
            <person name="Zhao S."/>
            <person name="Lieberman T.D."/>
            <person name="Swanson P.K."/>
            <person name="Smith M."/>
            <person name="Roesemann S."/>
            <person name="Alexander J.E."/>
            <person name="Rich S.A."/>
            <person name="Livny J."/>
            <person name="Vlamakis H."/>
            <person name="Clish C."/>
            <person name="Bullock K."/>
            <person name="Deik A."/>
            <person name="Scott J."/>
            <person name="Pierce K.A."/>
            <person name="Xavier R.J."/>
            <person name="Alm E.J."/>
        </authorList>
    </citation>
    <scope>NUCLEOTIDE SEQUENCE [LARGE SCALE GENOMIC DNA]</scope>
    <source>
        <strain evidence="4 6">BIOML-A6</strain>
        <strain evidence="3 7">BIOML-A8</strain>
    </source>
</reference>
<reference evidence="2 5" key="1">
    <citation type="journal article" date="2015" name="Science">
        <title>Genetic determinants of in vivo fitness and diet responsiveness in multiple human gut Bacteroides.</title>
        <authorList>
            <person name="Wu M."/>
            <person name="McNulty N.P."/>
            <person name="Rodionov D.A."/>
            <person name="Khoroshkin M.S."/>
            <person name="Griffin N.W."/>
            <person name="Cheng J."/>
            <person name="Latreille P."/>
            <person name="Kerstetter R.A."/>
            <person name="Terrapon N."/>
            <person name="Henrissat B."/>
            <person name="Osterman A.L."/>
            <person name="Gordon J.I."/>
        </authorList>
    </citation>
    <scope>NUCLEOTIDE SEQUENCE [LARGE SCALE GENOMIC DNA]</scope>
    <source>
        <strain evidence="2 5">WH2</strain>
    </source>
</reference>
<feature type="signal peptide" evidence="1">
    <location>
        <begin position="1"/>
        <end position="19"/>
    </location>
</feature>
<dbReference type="KEGG" id="bcel:BcellWH2_01884"/>
<dbReference type="Pfam" id="PF16446">
    <property type="entry name" value="DUF5043"/>
    <property type="match status" value="1"/>
</dbReference>
<protein>
    <submittedName>
        <fullName evidence="3">DUF5043 domain-containing protein</fullName>
    </submittedName>
</protein>
<proteinExistence type="predicted"/>
<feature type="chain" id="PRO_5013461343" evidence="1">
    <location>
        <begin position="20"/>
        <end position="179"/>
    </location>
</feature>
<dbReference type="GeneID" id="66306684"/>
<dbReference type="Proteomes" id="UP000482653">
    <property type="component" value="Unassembled WGS sequence"/>
</dbReference>
<organism evidence="2 5">
    <name type="scientific">Bacteroides cellulosilyticus</name>
    <dbReference type="NCBI Taxonomy" id="246787"/>
    <lineage>
        <taxon>Bacteria</taxon>
        <taxon>Pseudomonadati</taxon>
        <taxon>Bacteroidota</taxon>
        <taxon>Bacteroidia</taxon>
        <taxon>Bacteroidales</taxon>
        <taxon>Bacteroidaceae</taxon>
        <taxon>Bacteroides</taxon>
    </lineage>
</organism>
<evidence type="ECO:0000313" key="6">
    <source>
        <dbReference type="Proteomes" id="UP000448877"/>
    </source>
</evidence>
<evidence type="ECO:0000313" key="2">
    <source>
        <dbReference type="EMBL" id="ALJ59135.1"/>
    </source>
</evidence>
<dbReference type="Proteomes" id="UP000061809">
    <property type="component" value="Chromosome"/>
</dbReference>
<evidence type="ECO:0000313" key="4">
    <source>
        <dbReference type="EMBL" id="KAA5423601.1"/>
    </source>
</evidence>
<gene>
    <name evidence="2" type="ORF">BcellWH2_01884</name>
    <name evidence="4" type="ORF">F2Y81_00180</name>
    <name evidence="3" type="ORF">F2Y87_24475</name>
</gene>
<evidence type="ECO:0000256" key="1">
    <source>
        <dbReference type="SAM" id="SignalP"/>
    </source>
</evidence>
<accession>A0A0P0GPE8</accession>
<dbReference type="RefSeq" id="WP_007218724.1">
    <property type="nucleotide sequence ID" value="NZ_CABMLT010000017.1"/>
</dbReference>
<dbReference type="AlphaFoldDB" id="A0A0P0GPE8"/>
<keyword evidence="1" id="KW-0732">Signal</keyword>
<dbReference type="InterPro" id="IPR032242">
    <property type="entry name" value="DUF5043"/>
</dbReference>
<evidence type="ECO:0000313" key="3">
    <source>
        <dbReference type="EMBL" id="KAA5414193.1"/>
    </source>
</evidence>
<dbReference type="Proteomes" id="UP000448877">
    <property type="component" value="Unassembled WGS sequence"/>
</dbReference>